<dbReference type="AlphaFoldDB" id="A0A4Q4THM2"/>
<feature type="region of interest" description="Disordered" evidence="1">
    <location>
        <begin position="1"/>
        <end position="41"/>
    </location>
</feature>
<evidence type="ECO:0008006" key="4">
    <source>
        <dbReference type="Google" id="ProtNLM"/>
    </source>
</evidence>
<organism evidence="2 3">
    <name type="scientific">Monosporascus ibericus</name>
    <dbReference type="NCBI Taxonomy" id="155417"/>
    <lineage>
        <taxon>Eukaryota</taxon>
        <taxon>Fungi</taxon>
        <taxon>Dikarya</taxon>
        <taxon>Ascomycota</taxon>
        <taxon>Pezizomycotina</taxon>
        <taxon>Sordariomycetes</taxon>
        <taxon>Xylariomycetidae</taxon>
        <taxon>Xylariales</taxon>
        <taxon>Xylariales incertae sedis</taxon>
        <taxon>Monosporascus</taxon>
    </lineage>
</organism>
<evidence type="ECO:0000256" key="1">
    <source>
        <dbReference type="SAM" id="MobiDB-lite"/>
    </source>
</evidence>
<sequence>MSSRNQNHDRSVNDILADLRRSSIKNNHGPGPVLAHNAPSVPPELRQIFQIPEIPAPAPRRPAQRRIINGRRAPPGPPPPRSWISLSQSRHAPSDLQARVAGRIQHHPLPGAYYPDERSLVAVALQCIAKDWEQQRGWNMFYLYSLPSRIRSALLAYVSELYEPGISAGDLRLVLAGPPEEGLLEYGLERVDHGKWNADIYHLDLTGSLGKSLSLKELGDLLCPPAVAPESGVLESWDSAETPLESPKLLPNLTHLSLAVDPASRPSVSWRQLLSFATKVPTLTHLNLSGWPEPSLTPNAKFAKVTSSTTGRSVQYGGTGPYSHSLDNDWSEAAILLRKLSKALYRLEYLDLTGCADWFPALKGGESGTTRSNSLDWVGDWGKITTLRLCSGHALPEDATVGQISRFAEWIGVATEVEKYIRAQRSGKGRFITVEKDTLSEEENLTLERERQQ</sequence>
<reference evidence="2 3" key="1">
    <citation type="submission" date="2018-06" db="EMBL/GenBank/DDBJ databases">
        <title>Complete Genomes of Monosporascus.</title>
        <authorList>
            <person name="Robinson A.J."/>
            <person name="Natvig D.O."/>
        </authorList>
    </citation>
    <scope>NUCLEOTIDE SEQUENCE [LARGE SCALE GENOMIC DNA]</scope>
    <source>
        <strain evidence="2 3">CBS 110550</strain>
    </source>
</reference>
<gene>
    <name evidence="2" type="ORF">DL764_003162</name>
</gene>
<dbReference type="OrthoDB" id="5278911at2759"/>
<feature type="region of interest" description="Disordered" evidence="1">
    <location>
        <begin position="68"/>
        <end position="89"/>
    </location>
</feature>
<evidence type="ECO:0000313" key="3">
    <source>
        <dbReference type="Proteomes" id="UP000293360"/>
    </source>
</evidence>
<proteinExistence type="predicted"/>
<name>A0A4Q4THM2_9PEZI</name>
<comment type="caution">
    <text evidence="2">The sequence shown here is derived from an EMBL/GenBank/DDBJ whole genome shotgun (WGS) entry which is preliminary data.</text>
</comment>
<accession>A0A4Q4THM2</accession>
<dbReference type="EMBL" id="QJNU01000130">
    <property type="protein sequence ID" value="RYP06426.1"/>
    <property type="molecule type" value="Genomic_DNA"/>
</dbReference>
<dbReference type="STRING" id="155417.A0A4Q4THM2"/>
<protein>
    <recommendedName>
        <fullName evidence="4">Tafazzin</fullName>
    </recommendedName>
</protein>
<feature type="compositionally biased region" description="Basic and acidic residues" evidence="1">
    <location>
        <begin position="1"/>
        <end position="21"/>
    </location>
</feature>
<keyword evidence="3" id="KW-1185">Reference proteome</keyword>
<evidence type="ECO:0000313" key="2">
    <source>
        <dbReference type="EMBL" id="RYP06426.1"/>
    </source>
</evidence>
<dbReference type="Proteomes" id="UP000293360">
    <property type="component" value="Unassembled WGS sequence"/>
</dbReference>